<dbReference type="GO" id="GO:0016020">
    <property type="term" value="C:membrane"/>
    <property type="evidence" value="ECO:0007669"/>
    <property type="project" value="TreeGrafter"/>
</dbReference>
<evidence type="ECO:0000256" key="3">
    <source>
        <dbReference type="ARBA" id="ARBA00022553"/>
    </source>
</evidence>
<evidence type="ECO:0000256" key="2">
    <source>
        <dbReference type="ARBA" id="ARBA00007860"/>
    </source>
</evidence>
<feature type="signal peptide" evidence="12">
    <location>
        <begin position="1"/>
        <end position="21"/>
    </location>
</feature>
<dbReference type="Gene3D" id="3.40.50.12190">
    <property type="match status" value="1"/>
</dbReference>
<keyword evidence="3" id="KW-0597">Phosphoprotein</keyword>
<keyword evidence="8" id="KW-0539">Nucleus</keyword>
<feature type="chain" id="PRO_5018669573" description="Torsin-1A-interacting protein 1/2 AAA+ activator domain-containing protein" evidence="12">
    <location>
        <begin position="22"/>
        <end position="531"/>
    </location>
</feature>
<dbReference type="Ensembl" id="ENSMALT00000028066.1">
    <property type="protein sequence ID" value="ENSMALP00000027560.1"/>
    <property type="gene ID" value="ENSMALG00000019118.1"/>
</dbReference>
<keyword evidence="5 11" id="KW-1133">Transmembrane helix</keyword>
<evidence type="ECO:0000256" key="9">
    <source>
        <dbReference type="ARBA" id="ARBA00037847"/>
    </source>
</evidence>
<comment type="subcellular location">
    <subcellularLocation>
        <location evidence="9">Endomembrane system</location>
        <topology evidence="9">Single-pass membrane protein</topology>
    </subcellularLocation>
    <subcellularLocation>
        <location evidence="1">Nucleus envelope</location>
    </subcellularLocation>
</comment>
<evidence type="ECO:0000256" key="1">
    <source>
        <dbReference type="ARBA" id="ARBA00004259"/>
    </source>
</evidence>
<reference evidence="14" key="2">
    <citation type="submission" date="2025-09" db="UniProtKB">
        <authorList>
            <consortium name="Ensembl"/>
        </authorList>
    </citation>
    <scope>IDENTIFICATION</scope>
</reference>
<proteinExistence type="inferred from homology"/>
<feature type="domain" description="Torsin-1A-interacting protein 1/2 AAA+ activator" evidence="13">
    <location>
        <begin position="314"/>
        <end position="530"/>
    </location>
</feature>
<keyword evidence="7" id="KW-0325">Glycoprotein</keyword>
<feature type="transmembrane region" description="Helical" evidence="11">
    <location>
        <begin position="274"/>
        <end position="295"/>
    </location>
</feature>
<accession>A0A3Q3K3W5</accession>
<evidence type="ECO:0000256" key="6">
    <source>
        <dbReference type="ARBA" id="ARBA00023136"/>
    </source>
</evidence>
<keyword evidence="4 11" id="KW-0812">Transmembrane</keyword>
<evidence type="ECO:0000313" key="15">
    <source>
        <dbReference type="Proteomes" id="UP000261600"/>
    </source>
</evidence>
<dbReference type="GO" id="GO:0001671">
    <property type="term" value="F:ATPase activator activity"/>
    <property type="evidence" value="ECO:0007669"/>
    <property type="project" value="InterPro"/>
</dbReference>
<dbReference type="PANTHER" id="PTHR18843">
    <property type="entry name" value="TORSIN-1A-INTERACTING PROTEIN"/>
    <property type="match status" value="1"/>
</dbReference>
<dbReference type="GO" id="GO:0005635">
    <property type="term" value="C:nuclear envelope"/>
    <property type="evidence" value="ECO:0007669"/>
    <property type="project" value="UniProtKB-SubCell"/>
</dbReference>
<organism evidence="14 15">
    <name type="scientific">Monopterus albus</name>
    <name type="common">Swamp eel</name>
    <dbReference type="NCBI Taxonomy" id="43700"/>
    <lineage>
        <taxon>Eukaryota</taxon>
        <taxon>Metazoa</taxon>
        <taxon>Chordata</taxon>
        <taxon>Craniata</taxon>
        <taxon>Vertebrata</taxon>
        <taxon>Euteleostomi</taxon>
        <taxon>Actinopterygii</taxon>
        <taxon>Neopterygii</taxon>
        <taxon>Teleostei</taxon>
        <taxon>Neoteleostei</taxon>
        <taxon>Acanthomorphata</taxon>
        <taxon>Anabantaria</taxon>
        <taxon>Synbranchiformes</taxon>
        <taxon>Synbranchidae</taxon>
        <taxon>Monopterus</taxon>
    </lineage>
</organism>
<dbReference type="Proteomes" id="UP000261600">
    <property type="component" value="Unplaced"/>
</dbReference>
<evidence type="ECO:0000259" key="13">
    <source>
        <dbReference type="Pfam" id="PF05609"/>
    </source>
</evidence>
<dbReference type="InterPro" id="IPR038599">
    <property type="entry name" value="LAP1C-like_C_sf"/>
</dbReference>
<feature type="region of interest" description="Disordered" evidence="10">
    <location>
        <begin position="49"/>
        <end position="99"/>
    </location>
</feature>
<sequence length="531" mass="59046">MARNFLVFYAVTLTLQWRAVTYSLLSQSFLSVHSLVLSYEATPRAPLKRTKNMGLENHAPVAGDSGSGVVENGSEDEDSPGKKRRLETGRAVGGSGDANEMDVQESVEDMEHSQDPGLDIGQDSFHGFQEKICQDTIGDVNLSPRVVLGERCRSGHDVAEDADWMKTKTVKPSTKGPAAITKPAVQDRSLVNRHDVPVPRSMAEYKRTMEAKGKSTVTPRVNHHVTILPEKSFTTRQRFNNIPLQKETVQRKKQEGTKKTVVIKRSSGYSSKGFMWYLCCLVLLVLLSSAALLAYKKIQKIGDHGGKSFRSAKADKFADQLSILEAQFPSQRPELWNRSRIHLQRHFQTAQPTEPVSLILTAGLQAERTLHCLAQGLASAFSSALNASVLHIDGASKADQDSDEVKLDIDSQLQAAFEGDKPVAVIHRFEELPPGSTLIFYRYCDHENAAYKRVFLLFTVLLPQDEVSREQSLKDVEEMVQDYVKKKLVGSSNQTAFNKMDTDKYGGLWSRISHLILPVVSDKEVEQKGCS</sequence>
<comment type="similarity">
    <text evidence="2">Belongs to the TOR1AIP family.</text>
</comment>
<keyword evidence="6 11" id="KW-0472">Membrane</keyword>
<dbReference type="STRING" id="43700.ENSMALP00000027560"/>
<evidence type="ECO:0000256" key="11">
    <source>
        <dbReference type="SAM" id="Phobius"/>
    </source>
</evidence>
<evidence type="ECO:0000256" key="10">
    <source>
        <dbReference type="SAM" id="MobiDB-lite"/>
    </source>
</evidence>
<dbReference type="InterPro" id="IPR046753">
    <property type="entry name" value="TOIP1/2_C"/>
</dbReference>
<name>A0A3Q3K3W5_MONAL</name>
<dbReference type="GO" id="GO:0061024">
    <property type="term" value="P:membrane organization"/>
    <property type="evidence" value="ECO:0007669"/>
    <property type="project" value="TreeGrafter"/>
</dbReference>
<protein>
    <recommendedName>
        <fullName evidence="13">Torsin-1A-interacting protein 1/2 AAA+ activator domain-containing protein</fullName>
    </recommendedName>
</protein>
<keyword evidence="12" id="KW-0732">Signal</keyword>
<evidence type="ECO:0000256" key="7">
    <source>
        <dbReference type="ARBA" id="ARBA00023180"/>
    </source>
</evidence>
<dbReference type="AlphaFoldDB" id="A0A3Q3K3W5"/>
<evidence type="ECO:0000256" key="12">
    <source>
        <dbReference type="SAM" id="SignalP"/>
    </source>
</evidence>
<evidence type="ECO:0000256" key="4">
    <source>
        <dbReference type="ARBA" id="ARBA00022692"/>
    </source>
</evidence>
<keyword evidence="15" id="KW-1185">Reference proteome</keyword>
<dbReference type="PANTHER" id="PTHR18843:SF7">
    <property type="entry name" value="LAMINA-ASSOCIATED POLYPEPTIDE 1B ISOFORM 1-RELATED"/>
    <property type="match status" value="1"/>
</dbReference>
<dbReference type="InterPro" id="IPR008662">
    <property type="entry name" value="TOIP1/2"/>
</dbReference>
<evidence type="ECO:0000256" key="5">
    <source>
        <dbReference type="ARBA" id="ARBA00022989"/>
    </source>
</evidence>
<evidence type="ECO:0000313" key="14">
    <source>
        <dbReference type="Ensembl" id="ENSMALP00000027560.1"/>
    </source>
</evidence>
<reference evidence="14" key="1">
    <citation type="submission" date="2025-08" db="UniProtKB">
        <authorList>
            <consortium name="Ensembl"/>
        </authorList>
    </citation>
    <scope>IDENTIFICATION</scope>
</reference>
<evidence type="ECO:0000256" key="8">
    <source>
        <dbReference type="ARBA" id="ARBA00023242"/>
    </source>
</evidence>
<dbReference type="Pfam" id="PF05609">
    <property type="entry name" value="LAP1_C"/>
    <property type="match status" value="1"/>
</dbReference>